<accession>X6LJH2</accession>
<dbReference type="EMBL" id="ASPP01036700">
    <property type="protein sequence ID" value="ETO02098.1"/>
    <property type="molecule type" value="Genomic_DNA"/>
</dbReference>
<dbReference type="Proteomes" id="UP000023152">
    <property type="component" value="Unassembled WGS sequence"/>
</dbReference>
<keyword evidence="1" id="KW-1133">Transmembrane helix</keyword>
<keyword evidence="1" id="KW-0812">Transmembrane</keyword>
<proteinExistence type="predicted"/>
<protein>
    <recommendedName>
        <fullName evidence="4">Transmembrane protein</fullName>
    </recommendedName>
</protein>
<organism evidence="2 3">
    <name type="scientific">Reticulomyxa filosa</name>
    <dbReference type="NCBI Taxonomy" id="46433"/>
    <lineage>
        <taxon>Eukaryota</taxon>
        <taxon>Sar</taxon>
        <taxon>Rhizaria</taxon>
        <taxon>Retaria</taxon>
        <taxon>Foraminifera</taxon>
        <taxon>Monothalamids</taxon>
        <taxon>Reticulomyxidae</taxon>
        <taxon>Reticulomyxa</taxon>
    </lineage>
</organism>
<feature type="transmembrane region" description="Helical" evidence="1">
    <location>
        <begin position="114"/>
        <end position="134"/>
    </location>
</feature>
<keyword evidence="1" id="KW-0472">Membrane</keyword>
<evidence type="ECO:0000256" key="1">
    <source>
        <dbReference type="SAM" id="Phobius"/>
    </source>
</evidence>
<keyword evidence="3" id="KW-1185">Reference proteome</keyword>
<evidence type="ECO:0008006" key="4">
    <source>
        <dbReference type="Google" id="ProtNLM"/>
    </source>
</evidence>
<name>X6LJH2_RETFI</name>
<evidence type="ECO:0000313" key="3">
    <source>
        <dbReference type="Proteomes" id="UP000023152"/>
    </source>
</evidence>
<gene>
    <name evidence="2" type="ORF">RFI_35338</name>
</gene>
<sequence length="199" mass="23687">MPPDCTTLKKKILSTNYFFSLFYVNRVERSYKTLKKNSRFGSFLKKIIKLQYENDMWTVVLTATGAITKLFVSKDQACTYIELIELNDNFVCQYTITITNVINKSKLFSLQQKVLFIIFIVFCKLFSYLIYFCLLKINFERSSKDKILISATVNHYKIYKKKIKNKKFLKIRLRCLFFMEKIDTLNKVEVFLQFAVLVR</sequence>
<reference evidence="2 3" key="1">
    <citation type="journal article" date="2013" name="Curr. Biol.">
        <title>The Genome of the Foraminiferan Reticulomyxa filosa.</title>
        <authorList>
            <person name="Glockner G."/>
            <person name="Hulsmann N."/>
            <person name="Schleicher M."/>
            <person name="Noegel A.A."/>
            <person name="Eichinger L."/>
            <person name="Gallinger C."/>
            <person name="Pawlowski J."/>
            <person name="Sierra R."/>
            <person name="Euteneuer U."/>
            <person name="Pillet L."/>
            <person name="Moustafa A."/>
            <person name="Platzer M."/>
            <person name="Groth M."/>
            <person name="Szafranski K."/>
            <person name="Schliwa M."/>
        </authorList>
    </citation>
    <scope>NUCLEOTIDE SEQUENCE [LARGE SCALE GENOMIC DNA]</scope>
</reference>
<dbReference type="AlphaFoldDB" id="X6LJH2"/>
<comment type="caution">
    <text evidence="2">The sequence shown here is derived from an EMBL/GenBank/DDBJ whole genome shotgun (WGS) entry which is preliminary data.</text>
</comment>
<evidence type="ECO:0000313" key="2">
    <source>
        <dbReference type="EMBL" id="ETO02098.1"/>
    </source>
</evidence>